<protein>
    <recommendedName>
        <fullName evidence="6">DUF3048 domain-containing protein</fullName>
    </recommendedName>
</protein>
<dbReference type="EMBL" id="MHKD01000042">
    <property type="protein sequence ID" value="OGY81671.1"/>
    <property type="molecule type" value="Genomic_DNA"/>
</dbReference>
<keyword evidence="1" id="KW-1133">Transmembrane helix</keyword>
<dbReference type="Pfam" id="PF11258">
    <property type="entry name" value="DUF3048"/>
    <property type="match status" value="1"/>
</dbReference>
<dbReference type="Pfam" id="PF17479">
    <property type="entry name" value="DUF3048_C"/>
    <property type="match status" value="1"/>
</dbReference>
<dbReference type="STRING" id="1798542.A3F54_01250"/>
<evidence type="ECO:0000256" key="1">
    <source>
        <dbReference type="SAM" id="Phobius"/>
    </source>
</evidence>
<evidence type="ECO:0000259" key="2">
    <source>
        <dbReference type="Pfam" id="PF11258"/>
    </source>
</evidence>
<feature type="domain" description="DUF3048" evidence="2">
    <location>
        <begin position="77"/>
        <end position="211"/>
    </location>
</feature>
<keyword evidence="1" id="KW-0812">Transmembrane</keyword>
<dbReference type="AlphaFoldDB" id="A0A1G2AXJ9"/>
<keyword evidence="1" id="KW-0472">Membrane</keyword>
<dbReference type="Proteomes" id="UP000176952">
    <property type="component" value="Unassembled WGS sequence"/>
</dbReference>
<dbReference type="SUPFAM" id="SSF159774">
    <property type="entry name" value="YerB-like"/>
    <property type="match status" value="1"/>
</dbReference>
<proteinExistence type="predicted"/>
<organism evidence="4 5">
    <name type="scientific">Candidatus Kerfeldbacteria bacterium RIFCSPHIGHO2_12_FULL_48_17</name>
    <dbReference type="NCBI Taxonomy" id="1798542"/>
    <lineage>
        <taxon>Bacteria</taxon>
        <taxon>Candidatus Kerfeldiibacteriota</taxon>
    </lineage>
</organism>
<evidence type="ECO:0000313" key="5">
    <source>
        <dbReference type="Proteomes" id="UP000176952"/>
    </source>
</evidence>
<sequence>MEKIKELLWAFKQNKKTQMIALGSVIIAIVVILGILFFTKNQDDSQATVTNLNSNTGDNPERLRRFIDGVFVSSGNENLHPKAVMIENLVSTRPQSGLGQANMVYETLAEGGITRFLAFYADVEKPLKEIGPVRSARPYFVAIAEEYGALYAHAGGSPEALTGIQGTKKITNLDQISGDHPYFWRADDREAPHNLFTSTELLERAARDKQVTESGDFDPWKFKDDATLEERPQDGAELILNFSSTDYRVRYMYDRETNTYYRYQGQEKHIDKLTNEQLHPKNILVQMTTSAVLETDTGRLSIETSGEGKALMYFDGQKKEGTWKKSESGRTIFYDENGREVEMNAGQTWIEVIPNDKEILYNQTSP</sequence>
<evidence type="ECO:0008006" key="6">
    <source>
        <dbReference type="Google" id="ProtNLM"/>
    </source>
</evidence>
<comment type="caution">
    <text evidence="4">The sequence shown here is derived from an EMBL/GenBank/DDBJ whole genome shotgun (WGS) entry which is preliminary data.</text>
</comment>
<dbReference type="InterPro" id="IPR021416">
    <property type="entry name" value="DUF3048_N"/>
</dbReference>
<gene>
    <name evidence="4" type="ORF">A3F54_01250</name>
</gene>
<dbReference type="Gene3D" id="3.50.90.10">
    <property type="entry name" value="YerB-like"/>
    <property type="match status" value="1"/>
</dbReference>
<evidence type="ECO:0000259" key="3">
    <source>
        <dbReference type="Pfam" id="PF17479"/>
    </source>
</evidence>
<feature type="transmembrane region" description="Helical" evidence="1">
    <location>
        <begin position="20"/>
        <end position="38"/>
    </location>
</feature>
<feature type="domain" description="DUF3048" evidence="3">
    <location>
        <begin position="240"/>
        <end position="350"/>
    </location>
</feature>
<dbReference type="InterPro" id="IPR023158">
    <property type="entry name" value="YerB-like_sf"/>
</dbReference>
<dbReference type="InterPro" id="IPR035328">
    <property type="entry name" value="DUF3048_C"/>
</dbReference>
<name>A0A1G2AXJ9_9BACT</name>
<reference evidence="4 5" key="1">
    <citation type="journal article" date="2016" name="Nat. Commun.">
        <title>Thousands of microbial genomes shed light on interconnected biogeochemical processes in an aquifer system.</title>
        <authorList>
            <person name="Anantharaman K."/>
            <person name="Brown C.T."/>
            <person name="Hug L.A."/>
            <person name="Sharon I."/>
            <person name="Castelle C.J."/>
            <person name="Probst A.J."/>
            <person name="Thomas B.C."/>
            <person name="Singh A."/>
            <person name="Wilkins M.J."/>
            <person name="Karaoz U."/>
            <person name="Brodie E.L."/>
            <person name="Williams K.H."/>
            <person name="Hubbard S.S."/>
            <person name="Banfield J.F."/>
        </authorList>
    </citation>
    <scope>NUCLEOTIDE SEQUENCE [LARGE SCALE GENOMIC DNA]</scope>
</reference>
<accession>A0A1G2AXJ9</accession>
<evidence type="ECO:0000313" key="4">
    <source>
        <dbReference type="EMBL" id="OGY81671.1"/>
    </source>
</evidence>